<proteinExistence type="predicted"/>
<sequence length="83" mass="9951">MEHLFKNQKPFPKMKVLWRHRIKMLFWKALALLVLMKNGLHCLSVVIVRSLVMSMGQLCCKIRCIYLVETIMDVTLVIFRFWI</sequence>
<evidence type="ECO:0000313" key="1">
    <source>
        <dbReference type="EMBL" id="JAE03087.1"/>
    </source>
</evidence>
<dbReference type="EMBL" id="GBRH01194809">
    <property type="protein sequence ID" value="JAE03087.1"/>
    <property type="molecule type" value="Transcribed_RNA"/>
</dbReference>
<organism evidence="1">
    <name type="scientific">Arundo donax</name>
    <name type="common">Giant reed</name>
    <name type="synonym">Donax arundinaceus</name>
    <dbReference type="NCBI Taxonomy" id="35708"/>
    <lineage>
        <taxon>Eukaryota</taxon>
        <taxon>Viridiplantae</taxon>
        <taxon>Streptophyta</taxon>
        <taxon>Embryophyta</taxon>
        <taxon>Tracheophyta</taxon>
        <taxon>Spermatophyta</taxon>
        <taxon>Magnoliopsida</taxon>
        <taxon>Liliopsida</taxon>
        <taxon>Poales</taxon>
        <taxon>Poaceae</taxon>
        <taxon>PACMAD clade</taxon>
        <taxon>Arundinoideae</taxon>
        <taxon>Arundineae</taxon>
        <taxon>Arundo</taxon>
    </lineage>
</organism>
<dbReference type="AlphaFoldDB" id="A0A0A9ESP0"/>
<name>A0A0A9ESP0_ARUDO</name>
<accession>A0A0A9ESP0</accession>
<reference evidence="1" key="1">
    <citation type="submission" date="2014-09" db="EMBL/GenBank/DDBJ databases">
        <authorList>
            <person name="Magalhaes I.L.F."/>
            <person name="Oliveira U."/>
            <person name="Santos F.R."/>
            <person name="Vidigal T.H.D.A."/>
            <person name="Brescovit A.D."/>
            <person name="Santos A.J."/>
        </authorList>
    </citation>
    <scope>NUCLEOTIDE SEQUENCE</scope>
    <source>
        <tissue evidence="1">Shoot tissue taken approximately 20 cm above the soil surface</tissue>
    </source>
</reference>
<protein>
    <submittedName>
        <fullName evidence="1">Uncharacterized protein</fullName>
    </submittedName>
</protein>
<reference evidence="1" key="2">
    <citation type="journal article" date="2015" name="Data Brief">
        <title>Shoot transcriptome of the giant reed, Arundo donax.</title>
        <authorList>
            <person name="Barrero R.A."/>
            <person name="Guerrero F.D."/>
            <person name="Moolhuijzen P."/>
            <person name="Goolsby J.A."/>
            <person name="Tidwell J."/>
            <person name="Bellgard S.E."/>
            <person name="Bellgard M.I."/>
        </authorList>
    </citation>
    <scope>NUCLEOTIDE SEQUENCE</scope>
    <source>
        <tissue evidence="1">Shoot tissue taken approximately 20 cm above the soil surface</tissue>
    </source>
</reference>